<organism evidence="1 2">
    <name type="scientific">Catharanthus roseus</name>
    <name type="common">Madagascar periwinkle</name>
    <name type="synonym">Vinca rosea</name>
    <dbReference type="NCBI Taxonomy" id="4058"/>
    <lineage>
        <taxon>Eukaryota</taxon>
        <taxon>Viridiplantae</taxon>
        <taxon>Streptophyta</taxon>
        <taxon>Embryophyta</taxon>
        <taxon>Tracheophyta</taxon>
        <taxon>Spermatophyta</taxon>
        <taxon>Magnoliopsida</taxon>
        <taxon>eudicotyledons</taxon>
        <taxon>Gunneridae</taxon>
        <taxon>Pentapetalae</taxon>
        <taxon>asterids</taxon>
        <taxon>lamiids</taxon>
        <taxon>Gentianales</taxon>
        <taxon>Apocynaceae</taxon>
        <taxon>Rauvolfioideae</taxon>
        <taxon>Vinceae</taxon>
        <taxon>Catharanthinae</taxon>
        <taxon>Catharanthus</taxon>
    </lineage>
</organism>
<gene>
    <name evidence="1" type="ORF">M9H77_20840</name>
</gene>
<name>A0ACC0AND9_CATRO</name>
<dbReference type="Proteomes" id="UP001060085">
    <property type="component" value="Linkage Group LG05"/>
</dbReference>
<sequence>MDCKAYTINTRLQGPELLFLFKHRGKFSRQSLFKIQKERGDIRSQDSRTTKKLMLSGWENQMVSKWKGLELGGLVEGQNQGGWVNLGPPKSKSKRLQSSSLILNSQILPRLGIRLIAYVSENISIIEIQRETRNWYGMALLTVQFQGNVSRVARMDVAQLVRELQTSDDEVAVLTQTLQHYEVLSGQDPWLPIPYKFVPLSYIQYPAKNLRVDDFISHAPKRWNLQVLHYYFLPQDVYTILGIPLCQHPARSEDNQVPTTSIAEQGYAHSSCIAMKICYHISLIDGMSWMPSCLRNSSSSIVLLSSRMQGMESGWIRHSMGLDAAMEMEAAAQRIQLAQQDGMPFVIVETDTQQDFEIIIVKRKKKARCSYCHNLYAVAKKATTRSFFRHMKICVKRKIAIKAAGQQTRLNFLLADSVSPLILPIHSGKFEMEQMREAAAHWIMMHEHPLTILEEEGFNLIMKLGMPKWQKINKNTCKADCIKVYDIEKTKLRRILKVLVK</sequence>
<evidence type="ECO:0000313" key="1">
    <source>
        <dbReference type="EMBL" id="KAI5661517.1"/>
    </source>
</evidence>
<dbReference type="EMBL" id="CM044705">
    <property type="protein sequence ID" value="KAI5661517.1"/>
    <property type="molecule type" value="Genomic_DNA"/>
</dbReference>
<keyword evidence="2" id="KW-1185">Reference proteome</keyword>
<reference evidence="2" key="1">
    <citation type="journal article" date="2023" name="Nat. Plants">
        <title>Single-cell RNA sequencing provides a high-resolution roadmap for understanding the multicellular compartmentation of specialized metabolism.</title>
        <authorList>
            <person name="Sun S."/>
            <person name="Shen X."/>
            <person name="Li Y."/>
            <person name="Li Y."/>
            <person name="Wang S."/>
            <person name="Li R."/>
            <person name="Zhang H."/>
            <person name="Shen G."/>
            <person name="Guo B."/>
            <person name="Wei J."/>
            <person name="Xu J."/>
            <person name="St-Pierre B."/>
            <person name="Chen S."/>
            <person name="Sun C."/>
        </authorList>
    </citation>
    <scope>NUCLEOTIDE SEQUENCE [LARGE SCALE GENOMIC DNA]</scope>
</reference>
<protein>
    <submittedName>
        <fullName evidence="1">Uncharacterized protein</fullName>
    </submittedName>
</protein>
<evidence type="ECO:0000313" key="2">
    <source>
        <dbReference type="Proteomes" id="UP001060085"/>
    </source>
</evidence>
<accession>A0ACC0AND9</accession>
<comment type="caution">
    <text evidence="1">The sequence shown here is derived from an EMBL/GenBank/DDBJ whole genome shotgun (WGS) entry which is preliminary data.</text>
</comment>
<proteinExistence type="predicted"/>